<dbReference type="RefSeq" id="WP_166508492.1">
    <property type="nucleotide sequence ID" value="NZ_CP043026.1"/>
</dbReference>
<accession>A0A5B9Y5P3</accession>
<keyword evidence="1" id="KW-0812">Transmembrane</keyword>
<sequence length="337" mass="39046">MSNNKEDMIKEISDVLKENKKIKTITFKMTMCRLIPRLSSLLTIPFLFLGVFLFKMKDDFAFLRKLPDFLLPICVIVVVCLVLTTLFSRKALNKKFEILENEFYKILYKNDKVEMIYEKYFIENCGNSNVSGIDIIFEKSSAFLERGKGNHKNYMKDLKVVSDFNVNRLEFNINGKKAIFIINSPLKFVERRGKSTVTYYVSSNAIFIDNKFYDYTFSGVKVKPGKAKEENYKTESVAFNKLYRINKSQNDLIAPKFLSPKIIDGLTQIDIKDFHSVGVEDYVHFDRCSSGKAVYPIGVMDIKKVLNWNKLAKLVVDKMELDVKLFKDSLKVIDLFA</sequence>
<feature type="transmembrane region" description="Helical" evidence="1">
    <location>
        <begin position="69"/>
        <end position="87"/>
    </location>
</feature>
<gene>
    <name evidence="2" type="ORF">SCHIN_v1c09300</name>
</gene>
<evidence type="ECO:0000313" key="2">
    <source>
        <dbReference type="EMBL" id="QEH62123.1"/>
    </source>
</evidence>
<keyword evidence="3" id="KW-1185">Reference proteome</keyword>
<dbReference type="EMBL" id="CP043026">
    <property type="protein sequence ID" value="QEH62123.1"/>
    <property type="molecule type" value="Genomic_DNA"/>
</dbReference>
<evidence type="ECO:0000256" key="1">
    <source>
        <dbReference type="SAM" id="Phobius"/>
    </source>
</evidence>
<proteinExistence type="predicted"/>
<dbReference type="KEGG" id="schi:SCHIN_v1c09300"/>
<evidence type="ECO:0008006" key="4">
    <source>
        <dbReference type="Google" id="ProtNLM"/>
    </source>
</evidence>
<keyword evidence="1" id="KW-1133">Transmembrane helix</keyword>
<evidence type="ECO:0000313" key="3">
    <source>
        <dbReference type="Proteomes" id="UP000323144"/>
    </source>
</evidence>
<organism evidence="2 3">
    <name type="scientific">Spiroplasma chinense</name>
    <dbReference type="NCBI Taxonomy" id="216932"/>
    <lineage>
        <taxon>Bacteria</taxon>
        <taxon>Bacillati</taxon>
        <taxon>Mycoplasmatota</taxon>
        <taxon>Mollicutes</taxon>
        <taxon>Entomoplasmatales</taxon>
        <taxon>Spiroplasmataceae</taxon>
        <taxon>Spiroplasma</taxon>
    </lineage>
</organism>
<keyword evidence="1" id="KW-0472">Membrane</keyword>
<dbReference type="Proteomes" id="UP000323144">
    <property type="component" value="Chromosome"/>
</dbReference>
<name>A0A5B9Y5P3_9MOLU</name>
<protein>
    <recommendedName>
        <fullName evidence="4">DUF3137 domain-containing protein</fullName>
    </recommendedName>
</protein>
<feature type="transmembrane region" description="Helical" evidence="1">
    <location>
        <begin position="34"/>
        <end position="54"/>
    </location>
</feature>
<reference evidence="2 3" key="1">
    <citation type="submission" date="2019-08" db="EMBL/GenBank/DDBJ databases">
        <title>Complete genome sequence of Spiroplasma chinense CCH (DSM 19755).</title>
        <authorList>
            <person name="Shen H.-Y."/>
            <person name="Lin Y.-C."/>
            <person name="Chou L."/>
            <person name="Kuo C.-H."/>
        </authorList>
    </citation>
    <scope>NUCLEOTIDE SEQUENCE [LARGE SCALE GENOMIC DNA]</scope>
    <source>
        <strain evidence="2 3">CCH</strain>
    </source>
</reference>
<dbReference type="AlphaFoldDB" id="A0A5B9Y5P3"/>